<organism evidence="1">
    <name type="scientific">Lepeophtheirus salmonis</name>
    <name type="common">Salmon louse</name>
    <name type="synonym">Caligus salmonis</name>
    <dbReference type="NCBI Taxonomy" id="72036"/>
    <lineage>
        <taxon>Eukaryota</taxon>
        <taxon>Metazoa</taxon>
        <taxon>Ecdysozoa</taxon>
        <taxon>Arthropoda</taxon>
        <taxon>Crustacea</taxon>
        <taxon>Multicrustacea</taxon>
        <taxon>Hexanauplia</taxon>
        <taxon>Copepoda</taxon>
        <taxon>Siphonostomatoida</taxon>
        <taxon>Caligidae</taxon>
        <taxon>Lepeophtheirus</taxon>
    </lineage>
</organism>
<dbReference type="AlphaFoldDB" id="A0A0K2UV35"/>
<proteinExistence type="predicted"/>
<dbReference type="EMBL" id="HACA01024190">
    <property type="protein sequence ID" value="CDW41551.1"/>
    <property type="molecule type" value="Transcribed_RNA"/>
</dbReference>
<accession>A0A0K2UV35</accession>
<evidence type="ECO:0000313" key="1">
    <source>
        <dbReference type="EMBL" id="CDW41551.1"/>
    </source>
</evidence>
<name>A0A0K2UV35_LEPSM</name>
<sequence>MSWVISRPGFNSSFFYSHIVLTSLIQELISL</sequence>
<reference evidence="1" key="1">
    <citation type="submission" date="2014-05" db="EMBL/GenBank/DDBJ databases">
        <authorList>
            <person name="Chronopoulou M."/>
        </authorList>
    </citation>
    <scope>NUCLEOTIDE SEQUENCE</scope>
    <source>
        <tissue evidence="1">Whole organism</tissue>
    </source>
</reference>
<protein>
    <submittedName>
        <fullName evidence="1">Uncharacterized protein</fullName>
    </submittedName>
</protein>